<evidence type="ECO:0000313" key="1">
    <source>
        <dbReference type="EMBL" id="CAI2368290.1"/>
    </source>
</evidence>
<evidence type="ECO:0000313" key="2">
    <source>
        <dbReference type="Proteomes" id="UP001295684"/>
    </source>
</evidence>
<gene>
    <name evidence="1" type="ORF">ECRASSUSDP1_LOCUS9581</name>
</gene>
<accession>A0AAD1XBL4</accession>
<dbReference type="EMBL" id="CAMPGE010009423">
    <property type="protein sequence ID" value="CAI2368290.1"/>
    <property type="molecule type" value="Genomic_DNA"/>
</dbReference>
<sequence length="422" mass="48714">MSTNSKTHSNFFKESNLREVGFTIDKVIKILKKAITNGKASDFLMAKSKRDDHRYPLHLSFREDVTRLAQVLESCVAAQVETDRQIDKKLVKLAQLLVQIPEAVLKSHEKADEGVDISKSTQECDINEETEKQISNILQVLDNLCGFDCIKKAEDSYLLEKVLLTKNYILSKQSTLEKPIVDTEESKVENLKLLEGDDAEKSVILAESSGEILMHNKVTLSIFNRKEDSLVGLNFFELMSSYDKKFFKLNCMHNHYLMNDGMDMDCQQRSHLVHSKNSCVQGYRVVYSESCKKSTIRYSTPHTEKVKYKELNVLVSKIRPTKYSTVVSIKEDHHYKNSKISKYFDTKELQYGVEEKEFIKIYTRKASERTKQKQFALISQPEFQKQVMPDMNHEAAECLQVAPNISPHLPDFEDFQSFLDYI</sequence>
<dbReference type="Proteomes" id="UP001295684">
    <property type="component" value="Unassembled WGS sequence"/>
</dbReference>
<comment type="caution">
    <text evidence="1">The sequence shown here is derived from an EMBL/GenBank/DDBJ whole genome shotgun (WGS) entry which is preliminary data.</text>
</comment>
<protein>
    <submittedName>
        <fullName evidence="1">Uncharacterized protein</fullName>
    </submittedName>
</protein>
<keyword evidence="2" id="KW-1185">Reference proteome</keyword>
<name>A0AAD1XBL4_EUPCR</name>
<dbReference type="AlphaFoldDB" id="A0AAD1XBL4"/>
<organism evidence="1 2">
    <name type="scientific">Euplotes crassus</name>
    <dbReference type="NCBI Taxonomy" id="5936"/>
    <lineage>
        <taxon>Eukaryota</taxon>
        <taxon>Sar</taxon>
        <taxon>Alveolata</taxon>
        <taxon>Ciliophora</taxon>
        <taxon>Intramacronucleata</taxon>
        <taxon>Spirotrichea</taxon>
        <taxon>Hypotrichia</taxon>
        <taxon>Euplotida</taxon>
        <taxon>Euplotidae</taxon>
        <taxon>Moneuplotes</taxon>
    </lineage>
</organism>
<reference evidence="1" key="1">
    <citation type="submission" date="2023-07" db="EMBL/GenBank/DDBJ databases">
        <authorList>
            <consortium name="AG Swart"/>
            <person name="Singh M."/>
            <person name="Singh A."/>
            <person name="Seah K."/>
            <person name="Emmerich C."/>
        </authorList>
    </citation>
    <scope>NUCLEOTIDE SEQUENCE</scope>
    <source>
        <strain evidence="1">DP1</strain>
    </source>
</reference>
<proteinExistence type="predicted"/>